<proteinExistence type="predicted"/>
<dbReference type="EMBL" id="JARKIE010000077">
    <property type="protein sequence ID" value="KAJ7688682.1"/>
    <property type="molecule type" value="Genomic_DNA"/>
</dbReference>
<name>A0AAD7GFI8_MYCRO</name>
<dbReference type="AlphaFoldDB" id="A0AAD7GFI8"/>
<sequence>MHMLSAWLRAHEAPRQRCGACLHYRGGLRPGQIENGLARVGCTRRSACVPTRIPPSPRGRRSAWDSPTSSDIVSLRARRTCAVPVPACFVSSRGRRDIQSPRACPETSRNPTARQCVRVPSPARAAYATRAPSSLRSGVQSALRAPKTAIWVQPYRRRRAAKTIYLFPSSRAPAALHEFSCTRAACQAQAQVCGGTGRIERQSKRDYDYDYCKREERSTLHGARASHVAWAGLGFESRRAAGTGGLGGCSASPEEDGLGHIADTYADVCMCASTSHPHRASIHFSF</sequence>
<evidence type="ECO:0000313" key="2">
    <source>
        <dbReference type="EMBL" id="KAJ7688682.1"/>
    </source>
</evidence>
<feature type="region of interest" description="Disordered" evidence="1">
    <location>
        <begin position="50"/>
        <end position="69"/>
    </location>
</feature>
<comment type="caution">
    <text evidence="2">The sequence shown here is derived from an EMBL/GenBank/DDBJ whole genome shotgun (WGS) entry which is preliminary data.</text>
</comment>
<accession>A0AAD7GFI8</accession>
<dbReference type="Proteomes" id="UP001221757">
    <property type="component" value="Unassembled WGS sequence"/>
</dbReference>
<evidence type="ECO:0000313" key="3">
    <source>
        <dbReference type="Proteomes" id="UP001221757"/>
    </source>
</evidence>
<reference evidence="2" key="1">
    <citation type="submission" date="2023-03" db="EMBL/GenBank/DDBJ databases">
        <title>Massive genome expansion in bonnet fungi (Mycena s.s.) driven by repeated elements and novel gene families across ecological guilds.</title>
        <authorList>
            <consortium name="Lawrence Berkeley National Laboratory"/>
            <person name="Harder C.B."/>
            <person name="Miyauchi S."/>
            <person name="Viragh M."/>
            <person name="Kuo A."/>
            <person name="Thoen E."/>
            <person name="Andreopoulos B."/>
            <person name="Lu D."/>
            <person name="Skrede I."/>
            <person name="Drula E."/>
            <person name="Henrissat B."/>
            <person name="Morin E."/>
            <person name="Kohler A."/>
            <person name="Barry K."/>
            <person name="LaButti K."/>
            <person name="Morin E."/>
            <person name="Salamov A."/>
            <person name="Lipzen A."/>
            <person name="Mereny Z."/>
            <person name="Hegedus B."/>
            <person name="Baldrian P."/>
            <person name="Stursova M."/>
            <person name="Weitz H."/>
            <person name="Taylor A."/>
            <person name="Grigoriev I.V."/>
            <person name="Nagy L.G."/>
            <person name="Martin F."/>
            <person name="Kauserud H."/>
        </authorList>
    </citation>
    <scope>NUCLEOTIDE SEQUENCE</scope>
    <source>
        <strain evidence="2">CBHHK067</strain>
    </source>
</reference>
<keyword evidence="3" id="KW-1185">Reference proteome</keyword>
<organism evidence="2 3">
    <name type="scientific">Mycena rosella</name>
    <name type="common">Pink bonnet</name>
    <name type="synonym">Agaricus rosellus</name>
    <dbReference type="NCBI Taxonomy" id="1033263"/>
    <lineage>
        <taxon>Eukaryota</taxon>
        <taxon>Fungi</taxon>
        <taxon>Dikarya</taxon>
        <taxon>Basidiomycota</taxon>
        <taxon>Agaricomycotina</taxon>
        <taxon>Agaricomycetes</taxon>
        <taxon>Agaricomycetidae</taxon>
        <taxon>Agaricales</taxon>
        <taxon>Marasmiineae</taxon>
        <taxon>Mycenaceae</taxon>
        <taxon>Mycena</taxon>
    </lineage>
</organism>
<gene>
    <name evidence="2" type="ORF">B0H17DRAFT_649929</name>
</gene>
<evidence type="ECO:0000256" key="1">
    <source>
        <dbReference type="SAM" id="MobiDB-lite"/>
    </source>
</evidence>
<protein>
    <submittedName>
        <fullName evidence="2">Uncharacterized protein</fullName>
    </submittedName>
</protein>